<keyword evidence="5" id="KW-1185">Reference proteome</keyword>
<dbReference type="SUPFAM" id="SSF52540">
    <property type="entry name" value="P-loop containing nucleoside triphosphate hydrolases"/>
    <property type="match status" value="1"/>
</dbReference>
<dbReference type="GO" id="GO:0008146">
    <property type="term" value="F:sulfotransferase activity"/>
    <property type="evidence" value="ECO:0007669"/>
    <property type="project" value="InterPro"/>
</dbReference>
<dbReference type="OrthoDB" id="205623at2759"/>
<proteinExistence type="inferred from homology"/>
<evidence type="ECO:0000313" key="4">
    <source>
        <dbReference type="EMBL" id="CAH0554474.1"/>
    </source>
</evidence>
<comment type="similarity">
    <text evidence="1">Belongs to the sulfotransferase 1 family.</text>
</comment>
<feature type="domain" description="Sulfotransferase" evidence="3">
    <location>
        <begin position="56"/>
        <end position="320"/>
    </location>
</feature>
<dbReference type="PANTHER" id="PTHR11783">
    <property type="entry name" value="SULFOTRANSFERASE SULT"/>
    <property type="match status" value="1"/>
</dbReference>
<gene>
    <name evidence="4" type="ORF">MELIAE_LOCUS6060</name>
</gene>
<dbReference type="InterPro" id="IPR000863">
    <property type="entry name" value="Sulfotransferase_dom"/>
</dbReference>
<evidence type="ECO:0000256" key="1">
    <source>
        <dbReference type="ARBA" id="ARBA00005771"/>
    </source>
</evidence>
<sequence length="326" mass="38163">MAGYTAKKMESENAKKIDKAFGRDNSFLEFNPGKCLLPPSHTLFAERILSFDVREDDIWLISFPRTGSTWCQEMIWLLGNDLDFKSAQTLPQQIRAPLLELSSLMFQHKDVLQKLFPFNDTVEFVDKMKSPRFIKSHLPLDLLPTQLDKVKPKIICTMRNPKDMIISFYHYCRIFHDLSIPLEDFCDLFLDDSTPMGSVWSHYLGFWNKRHDENILVLKYEDMKKDSAGTIRQIAEHLGKNVTEKEIGDIKEFLSFSNMRENKACNLEVFIDTWKGKNYYKRSGDHFIRKGIVGDWKNVMSEEMAEKFDKWIEENTRGTGLNFEEV</sequence>
<keyword evidence="2" id="KW-0808">Transferase</keyword>
<name>A0A9P0FHG0_BRAAE</name>
<reference evidence="4" key="1">
    <citation type="submission" date="2021-12" db="EMBL/GenBank/DDBJ databases">
        <authorList>
            <person name="King R."/>
        </authorList>
    </citation>
    <scope>NUCLEOTIDE SEQUENCE</scope>
</reference>
<dbReference type="InterPro" id="IPR027417">
    <property type="entry name" value="P-loop_NTPase"/>
</dbReference>
<dbReference type="AlphaFoldDB" id="A0A9P0FHG0"/>
<evidence type="ECO:0000256" key="2">
    <source>
        <dbReference type="ARBA" id="ARBA00022679"/>
    </source>
</evidence>
<dbReference type="Proteomes" id="UP001154078">
    <property type="component" value="Chromosome 4"/>
</dbReference>
<accession>A0A9P0FHG0</accession>
<dbReference type="EMBL" id="OV121135">
    <property type="protein sequence ID" value="CAH0554474.1"/>
    <property type="molecule type" value="Genomic_DNA"/>
</dbReference>
<evidence type="ECO:0000259" key="3">
    <source>
        <dbReference type="Pfam" id="PF00685"/>
    </source>
</evidence>
<dbReference type="Gene3D" id="3.40.50.300">
    <property type="entry name" value="P-loop containing nucleotide triphosphate hydrolases"/>
    <property type="match status" value="1"/>
</dbReference>
<organism evidence="4 5">
    <name type="scientific">Brassicogethes aeneus</name>
    <name type="common">Rape pollen beetle</name>
    <name type="synonym">Meligethes aeneus</name>
    <dbReference type="NCBI Taxonomy" id="1431903"/>
    <lineage>
        <taxon>Eukaryota</taxon>
        <taxon>Metazoa</taxon>
        <taxon>Ecdysozoa</taxon>
        <taxon>Arthropoda</taxon>
        <taxon>Hexapoda</taxon>
        <taxon>Insecta</taxon>
        <taxon>Pterygota</taxon>
        <taxon>Neoptera</taxon>
        <taxon>Endopterygota</taxon>
        <taxon>Coleoptera</taxon>
        <taxon>Polyphaga</taxon>
        <taxon>Cucujiformia</taxon>
        <taxon>Nitidulidae</taxon>
        <taxon>Meligethinae</taxon>
        <taxon>Brassicogethes</taxon>
    </lineage>
</organism>
<dbReference type="Pfam" id="PF00685">
    <property type="entry name" value="Sulfotransfer_1"/>
    <property type="match status" value="1"/>
</dbReference>
<protein>
    <recommendedName>
        <fullName evidence="3">Sulfotransferase domain-containing protein</fullName>
    </recommendedName>
</protein>
<evidence type="ECO:0000313" key="5">
    <source>
        <dbReference type="Proteomes" id="UP001154078"/>
    </source>
</evidence>